<dbReference type="EMBL" id="LAZR01029037">
    <property type="protein sequence ID" value="KKL60772.1"/>
    <property type="molecule type" value="Genomic_DNA"/>
</dbReference>
<sequence length="75" mass="8191">MHGQARGIGHLLQAENFIYSIELVERGLFPAGGGQVKMPELLQRVIELDLLGDDVEEINGLAGGVQFSAKNRFNL</sequence>
<comment type="caution">
    <text evidence="1">The sequence shown here is derived from an EMBL/GenBank/DDBJ whole genome shotgun (WGS) entry which is preliminary data.</text>
</comment>
<protein>
    <submittedName>
        <fullName evidence="1">Uncharacterized protein</fullName>
    </submittedName>
</protein>
<gene>
    <name evidence="1" type="ORF">LCGC14_2201970</name>
</gene>
<dbReference type="PROSITE" id="PS01287">
    <property type="entry name" value="RTC"/>
    <property type="match status" value="1"/>
</dbReference>
<dbReference type="InterPro" id="IPR020719">
    <property type="entry name" value="RNA3'_term_phos_cycl-like_CS"/>
</dbReference>
<accession>A0A0F9GCC1</accession>
<reference evidence="1" key="1">
    <citation type="journal article" date="2015" name="Nature">
        <title>Complex archaea that bridge the gap between prokaryotes and eukaryotes.</title>
        <authorList>
            <person name="Spang A."/>
            <person name="Saw J.H."/>
            <person name="Jorgensen S.L."/>
            <person name="Zaremba-Niedzwiedzka K."/>
            <person name="Martijn J."/>
            <person name="Lind A.E."/>
            <person name="van Eijk R."/>
            <person name="Schleper C."/>
            <person name="Guy L."/>
            <person name="Ettema T.J."/>
        </authorList>
    </citation>
    <scope>NUCLEOTIDE SEQUENCE</scope>
</reference>
<dbReference type="AlphaFoldDB" id="A0A0F9GCC1"/>
<organism evidence="1">
    <name type="scientific">marine sediment metagenome</name>
    <dbReference type="NCBI Taxonomy" id="412755"/>
    <lineage>
        <taxon>unclassified sequences</taxon>
        <taxon>metagenomes</taxon>
        <taxon>ecological metagenomes</taxon>
    </lineage>
</organism>
<name>A0A0F9GCC1_9ZZZZ</name>
<evidence type="ECO:0000313" key="1">
    <source>
        <dbReference type="EMBL" id="KKL60772.1"/>
    </source>
</evidence>
<proteinExistence type="predicted"/>